<dbReference type="RefSeq" id="XP_060419114.1">
    <property type="nucleotide sequence ID" value="XM_060560709.1"/>
</dbReference>
<evidence type="ECO:0000313" key="1">
    <source>
        <dbReference type="EMBL" id="KAK1598409.1"/>
    </source>
</evidence>
<dbReference type="AlphaFoldDB" id="A0AAD8QCH1"/>
<dbReference type="Proteomes" id="UP001230504">
    <property type="component" value="Unassembled WGS sequence"/>
</dbReference>
<comment type="caution">
    <text evidence="1">The sequence shown here is derived from an EMBL/GenBank/DDBJ whole genome shotgun (WGS) entry which is preliminary data.</text>
</comment>
<evidence type="ECO:0000313" key="2">
    <source>
        <dbReference type="Proteomes" id="UP001230504"/>
    </source>
</evidence>
<protein>
    <submittedName>
        <fullName evidence="1">Uncharacterized protein</fullName>
    </submittedName>
</protein>
<dbReference type="EMBL" id="JAHLJV010000005">
    <property type="protein sequence ID" value="KAK1598409.1"/>
    <property type="molecule type" value="Genomic_DNA"/>
</dbReference>
<gene>
    <name evidence="1" type="ORF">LY79DRAFT_586971</name>
</gene>
<proteinExistence type="predicted"/>
<organism evidence="1 2">
    <name type="scientific">Colletotrichum navitas</name>
    <dbReference type="NCBI Taxonomy" id="681940"/>
    <lineage>
        <taxon>Eukaryota</taxon>
        <taxon>Fungi</taxon>
        <taxon>Dikarya</taxon>
        <taxon>Ascomycota</taxon>
        <taxon>Pezizomycotina</taxon>
        <taxon>Sordariomycetes</taxon>
        <taxon>Hypocreomycetidae</taxon>
        <taxon>Glomerellales</taxon>
        <taxon>Glomerellaceae</taxon>
        <taxon>Colletotrichum</taxon>
        <taxon>Colletotrichum graminicola species complex</taxon>
    </lineage>
</organism>
<sequence>MNNPINHPPSTYGGYPVMEQHPYYPQVLDFSEADSGHVDYPQTNMQSQYPPQAPDVQQSEPCQAWADVNAKLHTMPRPGNAVLLAPQPMYLTPSSIATDSQYSSPSLIFDQTHLKPYWACDTVSNTSGQTNNSSRHETCSSCGESVNSRQMQRHIQDRHRQEGDPHYVCKCGRAHPFQRKWNHIRHLDNCKRKGDPGRVFTCRCGNSLSDLLAHLDHIEHCGNRRPGRPRTIN</sequence>
<dbReference type="GeneID" id="85444949"/>
<accession>A0AAD8QCH1</accession>
<reference evidence="1" key="1">
    <citation type="submission" date="2021-06" db="EMBL/GenBank/DDBJ databases">
        <title>Comparative genomics, transcriptomics and evolutionary studies reveal genomic signatures of adaptation to plant cell wall in hemibiotrophic fungi.</title>
        <authorList>
            <consortium name="DOE Joint Genome Institute"/>
            <person name="Baroncelli R."/>
            <person name="Diaz J.F."/>
            <person name="Benocci T."/>
            <person name="Peng M."/>
            <person name="Battaglia E."/>
            <person name="Haridas S."/>
            <person name="Andreopoulos W."/>
            <person name="Labutti K."/>
            <person name="Pangilinan J."/>
            <person name="Floch G.L."/>
            <person name="Makela M.R."/>
            <person name="Henrissat B."/>
            <person name="Grigoriev I.V."/>
            <person name="Crouch J.A."/>
            <person name="De Vries R.P."/>
            <person name="Sukno S.A."/>
            <person name="Thon M.R."/>
        </authorList>
    </citation>
    <scope>NUCLEOTIDE SEQUENCE</scope>
    <source>
        <strain evidence="1">CBS 125086</strain>
    </source>
</reference>
<keyword evidence="2" id="KW-1185">Reference proteome</keyword>
<name>A0AAD8QCH1_9PEZI</name>